<dbReference type="OrthoDB" id="5298826at2"/>
<sequence length="680" mass="75010">MELKATSLGKRLAQHPYNRVRLLNAGVEVSGDKHHYLIPFNQLVTLQCKRGIVWGELEFELPEGKVVRLHGTEWQETQRFYHHLTALWQRWSEEMAAISAQVLASQQAAIEQAEQQPCWLTQRALSALQQEIREAFQALPMPVERMAEFDACREAFSHCRRWLEEGAKQCAARNRAWAERMMKAHAPLFTAAEQGALNMQQALAVVNGEEALLVWGGAGSGKTTLLAARAGWLLQRGEAAPEQILLLAAGAQGAQALNQRITARPGMAGVGAMTFQALALQIIRQGGRKVPGVSKLEEDDNARRKLLLKAWQQQCGEKKAQAAGWCALLTDELGWEIPDKTFWKNRALGEKLVGRLDQWLALMREHGGSQAEMLNDAPGALHAAFQKQLRLLAPLLKAWKTALKEQGAVDSSALMHQALDVLNKGRFVSPWKQILVDDVQALSPLQAELLAALKAQNSRTGLFAVADGAQVIQPAEGGPALWADLFDDESRQCVLETTYRLDDQMADLAASLCPPRGPGNLPLTSLRRGDKKSVLLLPDDQLDALLDKLSGFVRDDQQVLLLAHDAALRPASLKKAATRWPRLNLTFATLEASQGQQADYAIVLGLEGGSDGFPATAGETVAEQVLQPQWAKVAEAQARRWLYVALTRARERVWLLYSPVNPSGFVETLKKRGVPVQRKP</sequence>
<evidence type="ECO:0000259" key="6">
    <source>
        <dbReference type="PROSITE" id="PS51198"/>
    </source>
</evidence>
<dbReference type="GO" id="GO:0043138">
    <property type="term" value="F:3'-5' DNA helicase activity"/>
    <property type="evidence" value="ECO:0007669"/>
    <property type="project" value="TreeGrafter"/>
</dbReference>
<keyword evidence="8" id="KW-1185">Reference proteome</keyword>
<dbReference type="AlphaFoldDB" id="A0A2N5ECR4"/>
<dbReference type="Pfam" id="PF12462">
    <property type="entry name" value="Helicase_IV_N"/>
    <property type="match status" value="1"/>
</dbReference>
<dbReference type="InterPro" id="IPR027417">
    <property type="entry name" value="P-loop_NTPase"/>
</dbReference>
<gene>
    <name evidence="7" type="ORF">CYR32_00840</name>
</gene>
<dbReference type="GO" id="GO:0000725">
    <property type="term" value="P:recombinational repair"/>
    <property type="evidence" value="ECO:0007669"/>
    <property type="project" value="TreeGrafter"/>
</dbReference>
<keyword evidence="3 5" id="KW-0347">Helicase</keyword>
<dbReference type="Proteomes" id="UP000234503">
    <property type="component" value="Unassembled WGS sequence"/>
</dbReference>
<dbReference type="SUPFAM" id="SSF52540">
    <property type="entry name" value="P-loop containing nucleoside triphosphate hydrolases"/>
    <property type="match status" value="1"/>
</dbReference>
<dbReference type="GO" id="GO:0016787">
    <property type="term" value="F:hydrolase activity"/>
    <property type="evidence" value="ECO:0007669"/>
    <property type="project" value="UniProtKB-UniRule"/>
</dbReference>
<evidence type="ECO:0000256" key="5">
    <source>
        <dbReference type="PROSITE-ProRule" id="PRU00560"/>
    </source>
</evidence>
<dbReference type="PANTHER" id="PTHR11070">
    <property type="entry name" value="UVRD / RECB / PCRA DNA HELICASE FAMILY MEMBER"/>
    <property type="match status" value="1"/>
</dbReference>
<protein>
    <submittedName>
        <fullName evidence="7">DNA helicase IV</fullName>
    </submittedName>
</protein>
<dbReference type="PROSITE" id="PS51198">
    <property type="entry name" value="UVRD_HELICASE_ATP_BIND"/>
    <property type="match status" value="1"/>
</dbReference>
<dbReference type="InterPro" id="IPR013986">
    <property type="entry name" value="DExx_box_DNA_helicase_dom_sf"/>
</dbReference>
<evidence type="ECO:0000256" key="4">
    <source>
        <dbReference type="ARBA" id="ARBA00022840"/>
    </source>
</evidence>
<organism evidence="7 8">
    <name type="scientific">Chimaeribacter coloradensis</name>
    <dbReference type="NCBI Taxonomy" id="2060068"/>
    <lineage>
        <taxon>Bacteria</taxon>
        <taxon>Pseudomonadati</taxon>
        <taxon>Pseudomonadota</taxon>
        <taxon>Gammaproteobacteria</taxon>
        <taxon>Enterobacterales</taxon>
        <taxon>Yersiniaceae</taxon>
        <taxon>Chimaeribacter</taxon>
    </lineage>
</organism>
<feature type="domain" description="UvrD-like helicase ATP-binding" evidence="6">
    <location>
        <begin position="195"/>
        <end position="502"/>
    </location>
</feature>
<evidence type="ECO:0000313" key="8">
    <source>
        <dbReference type="Proteomes" id="UP000234503"/>
    </source>
</evidence>
<keyword evidence="4 5" id="KW-0067">ATP-binding</keyword>
<keyword evidence="2 5" id="KW-0378">Hydrolase</keyword>
<evidence type="ECO:0000313" key="7">
    <source>
        <dbReference type="EMBL" id="PLR40321.1"/>
    </source>
</evidence>
<evidence type="ECO:0000256" key="1">
    <source>
        <dbReference type="ARBA" id="ARBA00022741"/>
    </source>
</evidence>
<evidence type="ECO:0000256" key="3">
    <source>
        <dbReference type="ARBA" id="ARBA00022806"/>
    </source>
</evidence>
<dbReference type="InterPro" id="IPR014016">
    <property type="entry name" value="UvrD-like_ATP-bd"/>
</dbReference>
<comment type="caution">
    <text evidence="7">The sequence shown here is derived from an EMBL/GenBank/DDBJ whole genome shotgun (WGS) entry which is preliminary data.</text>
</comment>
<dbReference type="Pfam" id="PF00580">
    <property type="entry name" value="UvrD-helicase"/>
    <property type="match status" value="1"/>
</dbReference>
<dbReference type="NCBIfam" id="NF008276">
    <property type="entry name" value="PRK11054.1"/>
    <property type="match status" value="1"/>
</dbReference>
<dbReference type="PANTHER" id="PTHR11070:SF63">
    <property type="entry name" value="DNA HELICASE IV"/>
    <property type="match status" value="1"/>
</dbReference>
<dbReference type="InterPro" id="IPR000212">
    <property type="entry name" value="DNA_helicase_UvrD/REP"/>
</dbReference>
<reference evidence="7 8" key="1">
    <citation type="submission" date="2017-12" db="EMBL/GenBank/DDBJ databases">
        <title>Characterization of six clinical isolates of Enterochimera gen. nov., a novel genus of the Yersiniaciae family and the three species Enterochimera arupensis sp. nov., Enterochimera coloradensis sp. nov, and Enterochimera californica sp. nov.</title>
        <authorList>
            <person name="Rossi A."/>
            <person name="Fisher M."/>
        </authorList>
    </citation>
    <scope>NUCLEOTIDE SEQUENCE [LARGE SCALE GENOMIC DNA]</scope>
    <source>
        <strain evidence="8">2016-Iso4</strain>
    </source>
</reference>
<dbReference type="GO" id="GO:0003677">
    <property type="term" value="F:DNA binding"/>
    <property type="evidence" value="ECO:0007669"/>
    <property type="project" value="InterPro"/>
</dbReference>
<dbReference type="InterPro" id="IPR022161">
    <property type="entry name" value="Helicase_IV_N"/>
</dbReference>
<proteinExistence type="predicted"/>
<dbReference type="RefSeq" id="WP_101821603.1">
    <property type="nucleotide sequence ID" value="NZ_PJZH01000001.1"/>
</dbReference>
<dbReference type="GO" id="GO:0005524">
    <property type="term" value="F:ATP binding"/>
    <property type="evidence" value="ECO:0007669"/>
    <property type="project" value="UniProtKB-UniRule"/>
</dbReference>
<dbReference type="GO" id="GO:0005829">
    <property type="term" value="C:cytosol"/>
    <property type="evidence" value="ECO:0007669"/>
    <property type="project" value="TreeGrafter"/>
</dbReference>
<dbReference type="Gene3D" id="3.40.50.300">
    <property type="entry name" value="P-loop containing nucleotide triphosphate hydrolases"/>
    <property type="match status" value="2"/>
</dbReference>
<accession>A0A2N5ECR4</accession>
<keyword evidence="1 5" id="KW-0547">Nucleotide-binding</keyword>
<feature type="binding site" evidence="5">
    <location>
        <begin position="216"/>
        <end position="223"/>
    </location>
    <ligand>
        <name>ATP</name>
        <dbReference type="ChEBI" id="CHEBI:30616"/>
    </ligand>
</feature>
<dbReference type="EMBL" id="PJZH01000001">
    <property type="protein sequence ID" value="PLR40321.1"/>
    <property type="molecule type" value="Genomic_DNA"/>
</dbReference>
<evidence type="ECO:0000256" key="2">
    <source>
        <dbReference type="ARBA" id="ARBA00022801"/>
    </source>
</evidence>
<name>A0A2N5ECR4_9GAMM</name>
<dbReference type="Gene3D" id="1.10.10.160">
    <property type="match status" value="1"/>
</dbReference>
<dbReference type="FunFam" id="3.40.50.300:FF:000975">
    <property type="entry name" value="DNA helicase"/>
    <property type="match status" value="1"/>
</dbReference>